<feature type="compositionally biased region" description="Pro residues" evidence="1">
    <location>
        <begin position="437"/>
        <end position="446"/>
    </location>
</feature>
<dbReference type="PANTHER" id="PTHR15159:SF2">
    <property type="entry name" value="NEUROSECRETORY PROTEIN VGF"/>
    <property type="match status" value="1"/>
</dbReference>
<feature type="region of interest" description="Disordered" evidence="1">
    <location>
        <begin position="352"/>
        <end position="376"/>
    </location>
</feature>
<dbReference type="PANTHER" id="PTHR15159">
    <property type="entry name" value="NEUROSECRETORY PROTEIN VGF"/>
    <property type="match status" value="1"/>
</dbReference>
<evidence type="ECO:0000256" key="1">
    <source>
        <dbReference type="SAM" id="MobiDB-lite"/>
    </source>
</evidence>
<accession>A0A4W4FJH3</accession>
<reference evidence="2" key="3">
    <citation type="submission" date="2020-05" db="EMBL/GenBank/DDBJ databases">
        <title>Electrophorus electricus (electric eel) genome, fEleEle1, primary haplotype.</title>
        <authorList>
            <person name="Myers G."/>
            <person name="Meyer A."/>
            <person name="Fedrigo O."/>
            <person name="Formenti G."/>
            <person name="Rhie A."/>
            <person name="Tracey A."/>
            <person name="Sims Y."/>
            <person name="Jarvis E.D."/>
        </authorList>
    </citation>
    <scope>NUCLEOTIDE SEQUENCE [LARGE SCALE GENOMIC DNA]</scope>
</reference>
<evidence type="ECO:0008006" key="4">
    <source>
        <dbReference type="Google" id="ProtNLM"/>
    </source>
</evidence>
<feature type="region of interest" description="Disordered" evidence="1">
    <location>
        <begin position="258"/>
        <end position="330"/>
    </location>
</feature>
<dbReference type="GO" id="GO:0005184">
    <property type="term" value="F:neuropeptide hormone activity"/>
    <property type="evidence" value="ECO:0007669"/>
    <property type="project" value="InterPro"/>
</dbReference>
<feature type="compositionally biased region" description="Polar residues" evidence="1">
    <location>
        <begin position="27"/>
        <end position="43"/>
    </location>
</feature>
<feature type="compositionally biased region" description="Basic and acidic residues" evidence="1">
    <location>
        <begin position="308"/>
        <end position="330"/>
    </location>
</feature>
<dbReference type="STRING" id="8005.ENSEEEP00000024340"/>
<feature type="region of interest" description="Disordered" evidence="1">
    <location>
        <begin position="21"/>
        <end position="57"/>
    </location>
</feature>
<reference evidence="3" key="2">
    <citation type="journal article" date="2017" name="Sci. Adv.">
        <title>A tail of two voltages: Proteomic comparison of the three electric organs of the electric eel.</title>
        <authorList>
            <person name="Traeger L.L."/>
            <person name="Sabat G."/>
            <person name="Barrett-Wilt G.A."/>
            <person name="Wells G.B."/>
            <person name="Sussman M.R."/>
        </authorList>
    </citation>
    <scope>NUCLEOTIDE SEQUENCE [LARGE SCALE GENOMIC DNA]</scope>
</reference>
<dbReference type="GeneTree" id="ENSGT00910000144784"/>
<sequence length="628" mass="72823">MLSSISFSECILFCSSTLLGYGPPSPELTQTQSTQERGSQRAAQNEEEQGDELFKDVDPKTLAAVLLEALNKPQADMMANKNGEEKDKVEEERETQRAGRDRDGRQELELVMAAAAAQGREEREREEDEERKRAEEEEERLTEKVTSRTTSQTVRVKEVEADAKGVASKGGQQEQEGGTDREKEEQLSPEELKNLETVLEEFQSYSTATKRERDSSTNQRESRGNYLDYLDRNGLVNNEIKPKAKGYDLSVSKKKLKWQQEQEENKNGPLYRGGNFMDDFNDNFENQEEENEEDEDDEEMLSPEEEEVRAKAEQEEVRRQAAEAQRAKVEEEKLADIASDMLLQYMVKQDGKKYNNAAEDKRSEEEDTNDDDDIDPQTIDKLIEISSKLHLPADDVVDIISDVEKKKKKDAPENLQFQHPLVPLPAPVAPSTALRAPAPPKPPKPNTNPFKAWFKDRASVKPSKQDSWIKQQWPFRAYPSYRFYQKPYSSYYPIYIPSPKPKARYYTKPSYSLNDILGNSMDYDFDYSLKRRYRPWAQPRQRAPPAFRRNLYFPNYVVPHPRTFKAVPMPKARSPLRRRPAFYYPPPASVVTRQDDYYSQLEQPQHDSDEELENFIEKVFLKRPRMFQ</sequence>
<protein>
    <recommendedName>
        <fullName evidence="4">VGF nerve growth factor inducible</fullName>
    </recommendedName>
</protein>
<dbReference type="Ensembl" id="ENSEEET00000024617.2">
    <property type="protein sequence ID" value="ENSEEEP00000024340.2"/>
    <property type="gene ID" value="ENSEEEG00000011800.2"/>
</dbReference>
<feature type="compositionally biased region" description="Basic and acidic residues" evidence="1">
    <location>
        <begin position="178"/>
        <end position="194"/>
    </location>
</feature>
<dbReference type="InterPro" id="IPR026128">
    <property type="entry name" value="VGF"/>
</dbReference>
<feature type="compositionally biased region" description="Basic and acidic residues" evidence="1">
    <location>
        <begin position="82"/>
        <end position="108"/>
    </location>
</feature>
<organism evidence="2 3">
    <name type="scientific">Electrophorus electricus</name>
    <name type="common">Electric eel</name>
    <name type="synonym">Gymnotus electricus</name>
    <dbReference type="NCBI Taxonomy" id="8005"/>
    <lineage>
        <taxon>Eukaryota</taxon>
        <taxon>Metazoa</taxon>
        <taxon>Chordata</taxon>
        <taxon>Craniata</taxon>
        <taxon>Vertebrata</taxon>
        <taxon>Euteleostomi</taxon>
        <taxon>Actinopterygii</taxon>
        <taxon>Neopterygii</taxon>
        <taxon>Teleostei</taxon>
        <taxon>Ostariophysi</taxon>
        <taxon>Gymnotiformes</taxon>
        <taxon>Gymnotoidei</taxon>
        <taxon>Gymnotidae</taxon>
        <taxon>Electrophorus</taxon>
    </lineage>
</organism>
<feature type="compositionally biased region" description="Basic and acidic residues" evidence="1">
    <location>
        <begin position="130"/>
        <end position="146"/>
    </location>
</feature>
<feature type="compositionally biased region" description="Acidic residues" evidence="1">
    <location>
        <begin position="279"/>
        <end position="307"/>
    </location>
</feature>
<name>A0A4W4FJH3_ELEEL</name>
<reference evidence="3" key="1">
    <citation type="journal article" date="2014" name="Science">
        <title>Nonhuman genetics. Genomic basis for the convergent evolution of electric organs.</title>
        <authorList>
            <person name="Gallant J.R."/>
            <person name="Traeger L.L."/>
            <person name="Volkening J.D."/>
            <person name="Moffett H."/>
            <person name="Chen P.H."/>
            <person name="Novina C.D."/>
            <person name="Phillips G.N.Jr."/>
            <person name="Anand R."/>
            <person name="Wells G.B."/>
            <person name="Pinch M."/>
            <person name="Guth R."/>
            <person name="Unguez G.A."/>
            <person name="Albert J.S."/>
            <person name="Zakon H.H."/>
            <person name="Samanta M.P."/>
            <person name="Sussman M.R."/>
        </authorList>
    </citation>
    <scope>NUCLEOTIDE SEQUENCE [LARGE SCALE GENOMIC DNA]</scope>
</reference>
<feature type="compositionally biased region" description="Acidic residues" evidence="1">
    <location>
        <begin position="365"/>
        <end position="375"/>
    </location>
</feature>
<dbReference type="OMA" id="KVQQPSW"/>
<feature type="region of interest" description="Disordered" evidence="1">
    <location>
        <begin position="407"/>
        <end position="449"/>
    </location>
</feature>
<dbReference type="Proteomes" id="UP000314983">
    <property type="component" value="Chromosome 19"/>
</dbReference>
<reference evidence="2" key="5">
    <citation type="submission" date="2025-09" db="UniProtKB">
        <authorList>
            <consortium name="Ensembl"/>
        </authorList>
    </citation>
    <scope>IDENTIFICATION</scope>
</reference>
<feature type="compositionally biased region" description="Basic and acidic residues" evidence="1">
    <location>
        <begin position="209"/>
        <end position="223"/>
    </location>
</feature>
<keyword evidence="3" id="KW-1185">Reference proteome</keyword>
<evidence type="ECO:0000313" key="2">
    <source>
        <dbReference type="Ensembl" id="ENSEEEP00000024340.2"/>
    </source>
</evidence>
<reference evidence="2" key="4">
    <citation type="submission" date="2025-08" db="UniProtKB">
        <authorList>
            <consortium name="Ensembl"/>
        </authorList>
    </citation>
    <scope>IDENTIFICATION</scope>
</reference>
<dbReference type="AlphaFoldDB" id="A0A4W4FJH3"/>
<proteinExistence type="predicted"/>
<evidence type="ECO:0000313" key="3">
    <source>
        <dbReference type="Proteomes" id="UP000314983"/>
    </source>
</evidence>
<feature type="compositionally biased region" description="Basic and acidic residues" evidence="1">
    <location>
        <begin position="352"/>
        <end position="364"/>
    </location>
</feature>
<feature type="region of interest" description="Disordered" evidence="1">
    <location>
        <begin position="70"/>
        <end position="226"/>
    </location>
</feature>